<comment type="catalytic activity">
    <reaction evidence="1">
        <text>a monocarboxylic acid amide + H2O = a monocarboxylate + NH4(+)</text>
        <dbReference type="Rhea" id="RHEA:12020"/>
        <dbReference type="ChEBI" id="CHEBI:15377"/>
        <dbReference type="ChEBI" id="CHEBI:28938"/>
        <dbReference type="ChEBI" id="CHEBI:35757"/>
        <dbReference type="ChEBI" id="CHEBI:83628"/>
        <dbReference type="EC" id="3.5.1.4"/>
    </reaction>
</comment>
<dbReference type="SUPFAM" id="SSF75304">
    <property type="entry name" value="Amidase signature (AS) enzymes"/>
    <property type="match status" value="1"/>
</dbReference>
<dbReference type="Pfam" id="PF01425">
    <property type="entry name" value="Amidase"/>
    <property type="match status" value="1"/>
</dbReference>
<gene>
    <name evidence="5" type="ORF">OG563_35230</name>
</gene>
<dbReference type="PROSITE" id="PS00571">
    <property type="entry name" value="AMIDASES"/>
    <property type="match status" value="1"/>
</dbReference>
<dbReference type="InterPro" id="IPR020556">
    <property type="entry name" value="Amidase_CS"/>
</dbReference>
<organism evidence="5 6">
    <name type="scientific">Nocardia vinacea</name>
    <dbReference type="NCBI Taxonomy" id="96468"/>
    <lineage>
        <taxon>Bacteria</taxon>
        <taxon>Bacillati</taxon>
        <taxon>Actinomycetota</taxon>
        <taxon>Actinomycetes</taxon>
        <taxon>Mycobacteriales</taxon>
        <taxon>Nocardiaceae</taxon>
        <taxon>Nocardia</taxon>
    </lineage>
</organism>
<dbReference type="GO" id="GO:0004040">
    <property type="term" value="F:amidase activity"/>
    <property type="evidence" value="ECO:0007669"/>
    <property type="project" value="UniProtKB-EC"/>
</dbReference>
<dbReference type="InterPro" id="IPR000120">
    <property type="entry name" value="Amidase"/>
</dbReference>
<evidence type="ECO:0000313" key="6">
    <source>
        <dbReference type="Proteomes" id="UP001432062"/>
    </source>
</evidence>
<comment type="similarity">
    <text evidence="2">Belongs to the amidase family.</text>
</comment>
<accession>A0ABZ1YMZ3</accession>
<dbReference type="InterPro" id="IPR036928">
    <property type="entry name" value="AS_sf"/>
</dbReference>
<dbReference type="Proteomes" id="UP001432062">
    <property type="component" value="Chromosome"/>
</dbReference>
<dbReference type="PANTHER" id="PTHR11895">
    <property type="entry name" value="TRANSAMIDASE"/>
    <property type="match status" value="1"/>
</dbReference>
<keyword evidence="5" id="KW-0378">Hydrolase</keyword>
<proteinExistence type="inferred from homology"/>
<dbReference type="InterPro" id="IPR023631">
    <property type="entry name" value="Amidase_dom"/>
</dbReference>
<evidence type="ECO:0000256" key="2">
    <source>
        <dbReference type="ARBA" id="ARBA00009199"/>
    </source>
</evidence>
<evidence type="ECO:0000256" key="3">
    <source>
        <dbReference type="ARBA" id="ARBA00012922"/>
    </source>
</evidence>
<dbReference type="EC" id="3.5.1.4" evidence="3"/>
<protein>
    <recommendedName>
        <fullName evidence="3">amidase</fullName>
        <ecNumber evidence="3">3.5.1.4</ecNumber>
    </recommendedName>
</protein>
<dbReference type="PANTHER" id="PTHR11895:SF7">
    <property type="entry name" value="GLUTAMYL-TRNA(GLN) AMIDOTRANSFERASE SUBUNIT A, MITOCHONDRIAL"/>
    <property type="match status" value="1"/>
</dbReference>
<evidence type="ECO:0000259" key="4">
    <source>
        <dbReference type="Pfam" id="PF01425"/>
    </source>
</evidence>
<dbReference type="EMBL" id="CP109441">
    <property type="protein sequence ID" value="WUV44388.1"/>
    <property type="molecule type" value="Genomic_DNA"/>
</dbReference>
<name>A0ABZ1YMZ3_9NOCA</name>
<reference evidence="5" key="1">
    <citation type="submission" date="2022-10" db="EMBL/GenBank/DDBJ databases">
        <title>The complete genomes of actinobacterial strains from the NBC collection.</title>
        <authorList>
            <person name="Joergensen T.S."/>
            <person name="Alvarez Arevalo M."/>
            <person name="Sterndorff E.B."/>
            <person name="Faurdal D."/>
            <person name="Vuksanovic O."/>
            <person name="Mourched A.-S."/>
            <person name="Charusanti P."/>
            <person name="Shaw S."/>
            <person name="Blin K."/>
            <person name="Weber T."/>
        </authorList>
    </citation>
    <scope>NUCLEOTIDE SEQUENCE</scope>
    <source>
        <strain evidence="5">NBC_01482</strain>
    </source>
</reference>
<keyword evidence="6" id="KW-1185">Reference proteome</keyword>
<feature type="domain" description="Amidase" evidence="4">
    <location>
        <begin position="34"/>
        <end position="449"/>
    </location>
</feature>
<sequence length="473" mass="50931">MADRIHAFSDDVLADHDAVALAAMVRSGAVSPKELARAAIDRAALVEPQLNAIAYSSVERPRYASERTGAWYGVPTFVKDNADVAGMPTNQGSAAFVARPAARDDAYTAQFLSTGVTVLGKSRMPEFGLSPTTEFQAAEPTRNPWNPEYSIGGSSGGSAAMVAAGVVPVAHGNDGGGSLRIPAACAGLVALKPSRYRHLDNALDKHLPIKLISEGVLTRTVRDTAAYTAAAERYWRNPDLVPIGEVHGPAHRSLRIGLLTIAGTGAEPDAETRGTVEFAAKLLERFGHHIEPMAVPFPPHLADDFLLYWAFLADMSAIGGKILHGRSFDRHALDDLTRGLGRYHRQRILRTPAALHRLRRAYRIYAEVFTRYELVLSPVVTHVVPPLGYLDPKVPSEELIERLRIYVGYTPIGNVTGAPALSMPMRVGSSGVPIGVMCSAAYGDERTLLEIGYLLEAENPLPRIDAGPTTPQV</sequence>
<dbReference type="NCBIfam" id="NF005899">
    <property type="entry name" value="PRK07869.1"/>
    <property type="match status" value="1"/>
</dbReference>
<dbReference type="Gene3D" id="3.90.1300.10">
    <property type="entry name" value="Amidase signature (AS) domain"/>
    <property type="match status" value="1"/>
</dbReference>
<evidence type="ECO:0000256" key="1">
    <source>
        <dbReference type="ARBA" id="ARBA00001311"/>
    </source>
</evidence>
<dbReference type="RefSeq" id="WP_329407300.1">
    <property type="nucleotide sequence ID" value="NZ_CP109441.1"/>
</dbReference>
<evidence type="ECO:0000313" key="5">
    <source>
        <dbReference type="EMBL" id="WUV44388.1"/>
    </source>
</evidence>